<accession>A0AAV7SJV7</accession>
<dbReference type="Proteomes" id="UP001066276">
    <property type="component" value="Chromosome 4_2"/>
</dbReference>
<dbReference type="AlphaFoldDB" id="A0AAV7SJV7"/>
<evidence type="ECO:0000256" key="1">
    <source>
        <dbReference type="SAM" id="MobiDB-lite"/>
    </source>
</evidence>
<feature type="region of interest" description="Disordered" evidence="1">
    <location>
        <begin position="1"/>
        <end position="29"/>
    </location>
</feature>
<sequence>MARSRRSRARRARKRSKIQAGPGAHAPDLEQLIQERREGDPLGCGDQCLPAGVGVGDGTFAAAQIANLACLMCVDPLSVFDSVIGWRI</sequence>
<evidence type="ECO:0000313" key="3">
    <source>
        <dbReference type="Proteomes" id="UP001066276"/>
    </source>
</evidence>
<keyword evidence="3" id="KW-1185">Reference proteome</keyword>
<protein>
    <submittedName>
        <fullName evidence="2">Uncharacterized protein</fullName>
    </submittedName>
</protein>
<organism evidence="2 3">
    <name type="scientific">Pleurodeles waltl</name>
    <name type="common">Iberian ribbed newt</name>
    <dbReference type="NCBI Taxonomy" id="8319"/>
    <lineage>
        <taxon>Eukaryota</taxon>
        <taxon>Metazoa</taxon>
        <taxon>Chordata</taxon>
        <taxon>Craniata</taxon>
        <taxon>Vertebrata</taxon>
        <taxon>Euteleostomi</taxon>
        <taxon>Amphibia</taxon>
        <taxon>Batrachia</taxon>
        <taxon>Caudata</taxon>
        <taxon>Salamandroidea</taxon>
        <taxon>Salamandridae</taxon>
        <taxon>Pleurodelinae</taxon>
        <taxon>Pleurodeles</taxon>
    </lineage>
</organism>
<reference evidence="2" key="1">
    <citation type="journal article" date="2022" name="bioRxiv">
        <title>Sequencing and chromosome-scale assembly of the giantPleurodeles waltlgenome.</title>
        <authorList>
            <person name="Brown T."/>
            <person name="Elewa A."/>
            <person name="Iarovenko S."/>
            <person name="Subramanian E."/>
            <person name="Araus A.J."/>
            <person name="Petzold A."/>
            <person name="Susuki M."/>
            <person name="Suzuki K.-i.T."/>
            <person name="Hayashi T."/>
            <person name="Toyoda A."/>
            <person name="Oliveira C."/>
            <person name="Osipova E."/>
            <person name="Leigh N.D."/>
            <person name="Simon A."/>
            <person name="Yun M.H."/>
        </authorList>
    </citation>
    <scope>NUCLEOTIDE SEQUENCE</scope>
    <source>
        <strain evidence="2">20211129_DDA</strain>
        <tissue evidence="2">Liver</tissue>
    </source>
</reference>
<proteinExistence type="predicted"/>
<gene>
    <name evidence="2" type="ORF">NDU88_004767</name>
</gene>
<name>A0AAV7SJV7_PLEWA</name>
<comment type="caution">
    <text evidence="2">The sequence shown here is derived from an EMBL/GenBank/DDBJ whole genome shotgun (WGS) entry which is preliminary data.</text>
</comment>
<feature type="compositionally biased region" description="Basic residues" evidence="1">
    <location>
        <begin position="1"/>
        <end position="17"/>
    </location>
</feature>
<dbReference type="EMBL" id="JANPWB010000008">
    <property type="protein sequence ID" value="KAJ1164327.1"/>
    <property type="molecule type" value="Genomic_DNA"/>
</dbReference>
<evidence type="ECO:0000313" key="2">
    <source>
        <dbReference type="EMBL" id="KAJ1164327.1"/>
    </source>
</evidence>